<dbReference type="AlphaFoldDB" id="A0A151U3E6"/>
<sequence length="85" mass="9827">MRRYILKDEVDPISLNDIDECNEWLVREMDGDDDDEVEALDERVFGGNDPLTWNQVYDVLGVREPLMYTRHNKKKQPPSGEGASS</sequence>
<reference evidence="1 2" key="1">
    <citation type="journal article" date="2012" name="Nat. Biotechnol.">
        <title>Draft genome sequence of pigeonpea (Cajanus cajan), an orphan legume crop of resource-poor farmers.</title>
        <authorList>
            <person name="Varshney R.K."/>
            <person name="Chen W."/>
            <person name="Li Y."/>
            <person name="Bharti A.K."/>
            <person name="Saxena R.K."/>
            <person name="Schlueter J.A."/>
            <person name="Donoghue M.T."/>
            <person name="Azam S."/>
            <person name="Fan G."/>
            <person name="Whaley A.M."/>
            <person name="Farmer A.D."/>
            <person name="Sheridan J."/>
            <person name="Iwata A."/>
            <person name="Tuteja R."/>
            <person name="Penmetsa R.V."/>
            <person name="Wu W."/>
            <person name="Upadhyaya H.D."/>
            <person name="Yang S.P."/>
            <person name="Shah T."/>
            <person name="Saxena K.B."/>
            <person name="Michael T."/>
            <person name="McCombie W.R."/>
            <person name="Yang B."/>
            <person name="Zhang G."/>
            <person name="Yang H."/>
            <person name="Wang J."/>
            <person name="Spillane C."/>
            <person name="Cook D.R."/>
            <person name="May G.D."/>
            <person name="Xu X."/>
            <person name="Jackson S.A."/>
        </authorList>
    </citation>
    <scope>NUCLEOTIDE SEQUENCE [LARGE SCALE GENOMIC DNA]</scope>
    <source>
        <strain evidence="2">cv. Asha</strain>
    </source>
</reference>
<keyword evidence="2" id="KW-1185">Reference proteome</keyword>
<proteinExistence type="predicted"/>
<organism evidence="1 2">
    <name type="scientific">Cajanus cajan</name>
    <name type="common">Pigeon pea</name>
    <name type="synonym">Cajanus indicus</name>
    <dbReference type="NCBI Taxonomy" id="3821"/>
    <lineage>
        <taxon>Eukaryota</taxon>
        <taxon>Viridiplantae</taxon>
        <taxon>Streptophyta</taxon>
        <taxon>Embryophyta</taxon>
        <taxon>Tracheophyta</taxon>
        <taxon>Spermatophyta</taxon>
        <taxon>Magnoliopsida</taxon>
        <taxon>eudicotyledons</taxon>
        <taxon>Gunneridae</taxon>
        <taxon>Pentapetalae</taxon>
        <taxon>rosids</taxon>
        <taxon>fabids</taxon>
        <taxon>Fabales</taxon>
        <taxon>Fabaceae</taxon>
        <taxon>Papilionoideae</taxon>
        <taxon>50 kb inversion clade</taxon>
        <taxon>NPAAA clade</taxon>
        <taxon>indigoferoid/millettioid clade</taxon>
        <taxon>Phaseoleae</taxon>
        <taxon>Cajanus</taxon>
    </lineage>
</organism>
<accession>A0A151U3E6</accession>
<name>A0A151U3E6_CAJCA</name>
<dbReference type="Proteomes" id="UP000075243">
    <property type="component" value="Chromosome 2"/>
</dbReference>
<protein>
    <submittedName>
        <fullName evidence="1">Uncharacterized protein</fullName>
    </submittedName>
</protein>
<evidence type="ECO:0000313" key="1">
    <source>
        <dbReference type="EMBL" id="KYP73852.1"/>
    </source>
</evidence>
<dbReference type="EMBL" id="CM003604">
    <property type="protein sequence ID" value="KYP73852.1"/>
    <property type="molecule type" value="Genomic_DNA"/>
</dbReference>
<evidence type="ECO:0000313" key="2">
    <source>
        <dbReference type="Proteomes" id="UP000075243"/>
    </source>
</evidence>
<gene>
    <name evidence="1" type="ORF">KK1_006509</name>
</gene>
<dbReference type="Gramene" id="C.cajan_06332.t">
    <property type="protein sequence ID" value="C.cajan_06332.t.cds1"/>
    <property type="gene ID" value="C.cajan_06332"/>
</dbReference>